<dbReference type="Pfam" id="PF00400">
    <property type="entry name" value="WD40"/>
    <property type="match status" value="5"/>
</dbReference>
<feature type="chain" id="PRO_5016703919" evidence="6">
    <location>
        <begin position="32"/>
        <end position="1131"/>
    </location>
</feature>
<evidence type="ECO:0000313" key="10">
    <source>
        <dbReference type="Proteomes" id="UP000253664"/>
    </source>
</evidence>
<dbReference type="InterPro" id="IPR006671">
    <property type="entry name" value="Cyclin_N"/>
</dbReference>
<dbReference type="InterPro" id="IPR001680">
    <property type="entry name" value="WD40_rpt"/>
</dbReference>
<dbReference type="CDD" id="cd00200">
    <property type="entry name" value="WD40"/>
    <property type="match status" value="1"/>
</dbReference>
<name>A0A367LL34_9HYPO</name>
<dbReference type="STRING" id="1330021.A0A367LL34"/>
<dbReference type="InterPro" id="IPR015943">
    <property type="entry name" value="WD40/YVTN_repeat-like_dom_sf"/>
</dbReference>
<dbReference type="EMBL" id="LKCN02000003">
    <property type="protein sequence ID" value="RCI15143.1"/>
    <property type="molecule type" value="Genomic_DNA"/>
</dbReference>
<feature type="repeat" description="WD" evidence="3">
    <location>
        <begin position="335"/>
        <end position="363"/>
    </location>
</feature>
<feature type="transmembrane region" description="Helical" evidence="5">
    <location>
        <begin position="762"/>
        <end position="784"/>
    </location>
</feature>
<feature type="region of interest" description="Disordered" evidence="4">
    <location>
        <begin position="997"/>
        <end position="1086"/>
    </location>
</feature>
<feature type="repeat" description="WD" evidence="3">
    <location>
        <begin position="452"/>
        <end position="486"/>
    </location>
</feature>
<feature type="signal peptide" evidence="6">
    <location>
        <begin position="1"/>
        <end position="31"/>
    </location>
</feature>
<dbReference type="AlphaFoldDB" id="A0A367LL34"/>
<keyword evidence="5" id="KW-0472">Membrane</keyword>
<dbReference type="Gene3D" id="1.10.472.10">
    <property type="entry name" value="Cyclin-like"/>
    <property type="match status" value="2"/>
</dbReference>
<keyword evidence="10" id="KW-1185">Reference proteome</keyword>
<dbReference type="Pfam" id="PF00134">
    <property type="entry name" value="Cyclin_N"/>
    <property type="match status" value="1"/>
</dbReference>
<accession>A0A367LL34</accession>
<dbReference type="PROSITE" id="PS50294">
    <property type="entry name" value="WD_REPEATS_REGION"/>
    <property type="match status" value="4"/>
</dbReference>
<dbReference type="GO" id="GO:0030621">
    <property type="term" value="F:U4 snRNA binding"/>
    <property type="evidence" value="ECO:0007669"/>
    <property type="project" value="TreeGrafter"/>
</dbReference>
<dbReference type="Gene3D" id="4.10.280.110">
    <property type="entry name" value="Pre-mRNA processing factor 4 domain"/>
    <property type="match status" value="1"/>
</dbReference>
<dbReference type="InterPro" id="IPR013763">
    <property type="entry name" value="Cyclin-like_dom"/>
</dbReference>
<keyword evidence="6" id="KW-0732">Signal</keyword>
<feature type="transmembrane region" description="Helical" evidence="5">
    <location>
        <begin position="621"/>
        <end position="645"/>
    </location>
</feature>
<evidence type="ECO:0000259" key="7">
    <source>
        <dbReference type="SMART" id="SM00385"/>
    </source>
</evidence>
<dbReference type="InterPro" id="IPR036322">
    <property type="entry name" value="WD40_repeat_dom_sf"/>
</dbReference>
<dbReference type="PRINTS" id="PR00320">
    <property type="entry name" value="GPROTEINBRPT"/>
</dbReference>
<evidence type="ECO:0000259" key="8">
    <source>
        <dbReference type="SMART" id="SM00500"/>
    </source>
</evidence>
<reference evidence="9 10" key="1">
    <citation type="journal article" date="2015" name="BMC Genomics">
        <title>Insights from the genome of Ophiocordyceps polyrhachis-furcata to pathogenicity and host specificity in insect fungi.</title>
        <authorList>
            <person name="Wichadakul D."/>
            <person name="Kobmoo N."/>
            <person name="Ingsriswang S."/>
            <person name="Tangphatsornruang S."/>
            <person name="Chantasingh D."/>
            <person name="Luangsa-ard J.J."/>
            <person name="Eurwilaichitr L."/>
        </authorList>
    </citation>
    <scope>NUCLEOTIDE SEQUENCE [LARGE SCALE GENOMIC DNA]</scope>
    <source>
        <strain evidence="9 10">BCC 54312</strain>
    </source>
</reference>
<evidence type="ECO:0000256" key="4">
    <source>
        <dbReference type="SAM" id="MobiDB-lite"/>
    </source>
</evidence>
<dbReference type="Pfam" id="PF08799">
    <property type="entry name" value="PRP4"/>
    <property type="match status" value="1"/>
</dbReference>
<keyword evidence="5" id="KW-1133">Transmembrane helix</keyword>
<feature type="repeat" description="WD" evidence="3">
    <location>
        <begin position="406"/>
        <end position="447"/>
    </location>
</feature>
<keyword evidence="5" id="KW-0812">Transmembrane</keyword>
<proteinExistence type="predicted"/>
<evidence type="ECO:0000256" key="5">
    <source>
        <dbReference type="SAM" id="Phobius"/>
    </source>
</evidence>
<dbReference type="InterPro" id="IPR019775">
    <property type="entry name" value="WD40_repeat_CS"/>
</dbReference>
<dbReference type="PANTHER" id="PTHR19846:SF0">
    <property type="entry name" value="PRE-MRNA PROCESSING FACTOR 4"/>
    <property type="match status" value="1"/>
</dbReference>
<dbReference type="Proteomes" id="UP000253664">
    <property type="component" value="Unassembled WGS sequence"/>
</dbReference>
<evidence type="ECO:0000256" key="2">
    <source>
        <dbReference type="ARBA" id="ARBA00022737"/>
    </source>
</evidence>
<dbReference type="PROSITE" id="PS50082">
    <property type="entry name" value="WD_REPEATS_2"/>
    <property type="match status" value="5"/>
</dbReference>
<dbReference type="SMART" id="SM00385">
    <property type="entry name" value="CYCLIN"/>
    <property type="match status" value="1"/>
</dbReference>
<dbReference type="Gene3D" id="2.130.10.10">
    <property type="entry name" value="YVTN repeat-like/Quinoprotein amine dehydrogenase"/>
    <property type="match status" value="2"/>
</dbReference>
<dbReference type="SUPFAM" id="SSF50978">
    <property type="entry name" value="WD40 repeat-like"/>
    <property type="match status" value="1"/>
</dbReference>
<keyword evidence="2" id="KW-0677">Repeat</keyword>
<dbReference type="PROSITE" id="PS00678">
    <property type="entry name" value="WD_REPEATS_1"/>
    <property type="match status" value="1"/>
</dbReference>
<dbReference type="FunFam" id="2.130.10.10:FF:001555">
    <property type="entry name" value="Similar to U4/U6 small nuclear ribonucleoprotein Prp4"/>
    <property type="match status" value="1"/>
</dbReference>
<feature type="compositionally biased region" description="Basic and acidic residues" evidence="4">
    <location>
        <begin position="1066"/>
        <end position="1076"/>
    </location>
</feature>
<dbReference type="SUPFAM" id="SSF47954">
    <property type="entry name" value="Cyclin-like"/>
    <property type="match status" value="2"/>
</dbReference>
<gene>
    <name evidence="9" type="ORF">L249_6799</name>
</gene>
<dbReference type="GO" id="GO:0017070">
    <property type="term" value="F:U6 snRNA binding"/>
    <property type="evidence" value="ECO:0007669"/>
    <property type="project" value="TreeGrafter"/>
</dbReference>
<dbReference type="InterPro" id="IPR014906">
    <property type="entry name" value="PRP4-like"/>
</dbReference>
<feature type="region of interest" description="Disordered" evidence="4">
    <location>
        <begin position="660"/>
        <end position="731"/>
    </location>
</feature>
<evidence type="ECO:0000313" key="9">
    <source>
        <dbReference type="EMBL" id="RCI15143.1"/>
    </source>
</evidence>
<evidence type="ECO:0000256" key="6">
    <source>
        <dbReference type="SAM" id="SignalP"/>
    </source>
</evidence>
<evidence type="ECO:0000256" key="1">
    <source>
        <dbReference type="ARBA" id="ARBA00022574"/>
    </source>
</evidence>
<dbReference type="CDD" id="cd20546">
    <property type="entry name" value="CYCLIN_SpCG1C_ScCTK2-like_rpt2"/>
    <property type="match status" value="1"/>
</dbReference>
<evidence type="ECO:0000256" key="3">
    <source>
        <dbReference type="PROSITE-ProRule" id="PRU00221"/>
    </source>
</evidence>
<feature type="repeat" description="WD" evidence="3">
    <location>
        <begin position="364"/>
        <end position="405"/>
    </location>
</feature>
<protein>
    <submittedName>
        <fullName evidence="9">Uncharacterized protein</fullName>
    </submittedName>
</protein>
<dbReference type="GO" id="GO:0000398">
    <property type="term" value="P:mRNA splicing, via spliceosome"/>
    <property type="evidence" value="ECO:0007669"/>
    <property type="project" value="TreeGrafter"/>
</dbReference>
<dbReference type="SUPFAM" id="SSF158230">
    <property type="entry name" value="PRP4-like"/>
    <property type="match status" value="1"/>
</dbReference>
<sequence length="1131" mass="125508">MLLGGWEAFTRLARLHGEMLVLVFIPLQIEASSAPFFCVEMKPSIDWSWVPCIINNLLTPTASLDLQQPDLTDDDTMIHPSRQAYVEEAEASAASAAAAGGIALEDLPDDGDYDIPMDSVDGTSAKASAILDQFSHKRLAATISVPTDDSRVRSRLRELGEPVTLFGEGPSERRDRLRELLTIQAEMDSIEKDEIAPEADENEEQEEEFYSRGGEKLVEARKEIALFSLPRARRRIATQKATSIPLRTHIKFRRSIRERLQAFELQASQTVGERNISITRISPAGNFVAVGNWGGQVKLVEIPTLVDKVTYRGHTNNIGGISWFPGATIPERNVSPDSVNLASGGADGLVQLWSLNQDTPLSTLQGHSQRVCRVEFHPSGRYLASASEDTSWRLWDVDASTEILLQEGHSRGVFAVSFNIDGSLLASAGLDSIGRIWDLRSGRTVMILDGHLDGHIKPIHALDWSSDGHRVLSGSADGWIKCWDVRKVQRTGGIGAHTSTVSDLRWFKGLDDPVDGVSPGVDEKRAQIPAKSGTFFVSCGFDQNVKIFSADDWSLIKTLSGHTGRVSSVDYSRNGAWIVSGGYDRTVKLWGRDDGEPVEAPPRGAQTNGPYNRALHTTHTYAHLSLCFSTLWLLSFIKVSLVETVKFSMPCRRHRAMASIDRYRPPREGYQPPSLPGAARTEQTSRSPPRRREVPPAAPTPPQHSARTSPPRSSAQPGQQPPSRRRSHQWSFASEEVFSSPSIVHGMLPAEERLRRAKGVNFIYQAGVVLDLPQITLWVAGVFFHRFFMRMSMVEEKGGIHHYNIAATALFLANKVEENCRKTKDIIIAVVKVAQKNSKLIIDEQSKEYWRWRDSILMYEESMLEHLTFDLMIDNPYRHLFELLGQLEIVHNKHLRQAAWAFCNDACLTALPLLIEARDVAISAIFFASVHTSQQVDDMHGEPWWKYLNGDEGRCTRAIEVMRQFYMENPLRKQNPSLPSPPYDLEKTRRRAETLMSQPEALSSAGGTPMMERASRSPAAPKTNGTGNGTVGGAEDAKVATPPPDAGSKWTPKKREADADTNSSQERAEKRSKLSEDEGEVEDSGAGTFSAVEGSLLFLLFGLSFLVFLVIDGQEGTYGRKVFLASRRVGR</sequence>
<dbReference type="PANTHER" id="PTHR19846">
    <property type="entry name" value="WD40 REPEAT PROTEIN"/>
    <property type="match status" value="1"/>
</dbReference>
<keyword evidence="1 3" id="KW-0853">WD repeat</keyword>
<feature type="transmembrane region" description="Helical" evidence="5">
    <location>
        <begin position="1094"/>
        <end position="1111"/>
    </location>
</feature>
<dbReference type="OrthoDB" id="540662at2759"/>
<feature type="domain" description="Cyclin-like" evidence="7">
    <location>
        <begin position="761"/>
        <end position="865"/>
    </location>
</feature>
<feature type="compositionally biased region" description="Polar residues" evidence="4">
    <location>
        <begin position="703"/>
        <end position="722"/>
    </location>
</feature>
<dbReference type="InterPro" id="IPR036285">
    <property type="entry name" value="PRP4-like_sf"/>
</dbReference>
<dbReference type="InterPro" id="IPR020472">
    <property type="entry name" value="WD40_PAC1"/>
</dbReference>
<dbReference type="InterPro" id="IPR036915">
    <property type="entry name" value="Cyclin-like_sf"/>
</dbReference>
<dbReference type="SMART" id="SM00500">
    <property type="entry name" value="SFM"/>
    <property type="match status" value="1"/>
</dbReference>
<feature type="repeat" description="WD" evidence="3">
    <location>
        <begin position="559"/>
        <end position="600"/>
    </location>
</feature>
<dbReference type="GO" id="GO:0046540">
    <property type="term" value="C:U4/U6 x U5 tri-snRNP complex"/>
    <property type="evidence" value="ECO:0007669"/>
    <property type="project" value="TreeGrafter"/>
</dbReference>
<organism evidence="9 10">
    <name type="scientific">Ophiocordyceps polyrhachis-furcata BCC 54312</name>
    <dbReference type="NCBI Taxonomy" id="1330021"/>
    <lineage>
        <taxon>Eukaryota</taxon>
        <taxon>Fungi</taxon>
        <taxon>Dikarya</taxon>
        <taxon>Ascomycota</taxon>
        <taxon>Pezizomycotina</taxon>
        <taxon>Sordariomycetes</taxon>
        <taxon>Hypocreomycetidae</taxon>
        <taxon>Hypocreales</taxon>
        <taxon>Ophiocordycipitaceae</taxon>
        <taxon>Ophiocordyceps</taxon>
    </lineage>
</organism>
<dbReference type="FunFam" id="1.10.472.10:FF:000072">
    <property type="entry name" value="Cyclin Pch1"/>
    <property type="match status" value="1"/>
</dbReference>
<feature type="domain" description="Pre-mRNA processing factor 4 (PRP4)-like" evidence="8">
    <location>
        <begin position="147"/>
        <end position="197"/>
    </location>
</feature>
<comment type="caution">
    <text evidence="9">The sequence shown here is derived from an EMBL/GenBank/DDBJ whole genome shotgun (WGS) entry which is preliminary data.</text>
</comment>
<dbReference type="SMART" id="SM00320">
    <property type="entry name" value="WD40"/>
    <property type="match status" value="7"/>
</dbReference>